<protein>
    <submittedName>
        <fullName evidence="1">Uncharacterized protein</fullName>
    </submittedName>
</protein>
<name>A0A8A4TNK0_SULCO</name>
<proteinExistence type="predicted"/>
<dbReference type="RefSeq" id="WP_237380789.1">
    <property type="nucleotide sequence ID" value="NZ_CP071793.1"/>
</dbReference>
<evidence type="ECO:0000313" key="2">
    <source>
        <dbReference type="Proteomes" id="UP000663929"/>
    </source>
</evidence>
<dbReference type="KEGG" id="scor:J3U87_34805"/>
<gene>
    <name evidence="1" type="ORF">J3U87_34805</name>
</gene>
<dbReference type="Proteomes" id="UP000663929">
    <property type="component" value="Chromosome"/>
</dbReference>
<sequence length="80" mass="8660">MPVGEGAAQASLLHQSKLVVQEFLNPGESCHCSRLARWADISKGSRSLFQYLKRATRPVGEGAAQASLLHQSKLVVQAFP</sequence>
<dbReference type="EMBL" id="CP071793">
    <property type="protein sequence ID" value="QTD50784.1"/>
    <property type="molecule type" value="Genomic_DNA"/>
</dbReference>
<accession>A0A8A4TNK0</accession>
<keyword evidence="2" id="KW-1185">Reference proteome</keyword>
<organism evidence="1 2">
    <name type="scientific">Sulfidibacter corallicola</name>
    <dbReference type="NCBI Taxonomy" id="2818388"/>
    <lineage>
        <taxon>Bacteria</taxon>
        <taxon>Pseudomonadati</taxon>
        <taxon>Acidobacteriota</taxon>
        <taxon>Holophagae</taxon>
        <taxon>Acanthopleuribacterales</taxon>
        <taxon>Acanthopleuribacteraceae</taxon>
        <taxon>Sulfidibacter</taxon>
    </lineage>
</organism>
<reference evidence="1" key="1">
    <citation type="submission" date="2021-03" db="EMBL/GenBank/DDBJ databases">
        <title>Acanthopleuribacteraceae sp. M133.</title>
        <authorList>
            <person name="Wang G."/>
        </authorList>
    </citation>
    <scope>NUCLEOTIDE SEQUENCE</scope>
    <source>
        <strain evidence="1">M133</strain>
    </source>
</reference>
<evidence type="ECO:0000313" key="1">
    <source>
        <dbReference type="EMBL" id="QTD50784.1"/>
    </source>
</evidence>
<dbReference type="AlphaFoldDB" id="A0A8A4TNK0"/>